<dbReference type="InterPro" id="IPR046555">
    <property type="entry name" value="DUF6709"/>
</dbReference>
<dbReference type="Proteomes" id="UP000824265">
    <property type="component" value="Unassembled WGS sequence"/>
</dbReference>
<dbReference type="AlphaFoldDB" id="A0A9D1R783"/>
<proteinExistence type="predicted"/>
<evidence type="ECO:0000313" key="3">
    <source>
        <dbReference type="Proteomes" id="UP000824265"/>
    </source>
</evidence>
<sequence>MIDTLRSFTRKSGIIRIVIGAVVMIACLIITKFAIFDLILGPVEIDMTQDPAQYEGRWATIQVQNLLTDYVEHRTTTEYESGRTTTSTDGNSYIAFYADDNYETMTSTWYYFSFYLPQRDQEEAYAMIDDTWAYWEDYSGAVEAPEPMEITGTWEKLEGDLLDYYIETLEYDLGIVEDGDDIFVGYTLNTDSVGGVKLSTFVILTIVAFVALVYIIVQIVKVCSNGCAKTIARYVQENPGISMSQVETDFASAHQIGKQKVWIGRNWTVYITGMKVHIFANKDAVWAYYYRRTGRGSVSEMRVYMIGKKIHHIPLTEAQTQEAMGYYGAEQPHMVLGYSAELLNMFNKNFQDFLNLKYNPVRQQQAQDPFNSVYNS</sequence>
<protein>
    <submittedName>
        <fullName evidence="2">Uncharacterized protein</fullName>
    </submittedName>
</protein>
<feature type="transmembrane region" description="Helical" evidence="1">
    <location>
        <begin position="198"/>
        <end position="217"/>
    </location>
</feature>
<keyword evidence="1" id="KW-1133">Transmembrane helix</keyword>
<accession>A0A9D1R783</accession>
<dbReference type="Pfam" id="PF20456">
    <property type="entry name" value="DUF6709"/>
    <property type="match status" value="1"/>
</dbReference>
<evidence type="ECO:0000313" key="2">
    <source>
        <dbReference type="EMBL" id="HIW81296.1"/>
    </source>
</evidence>
<organism evidence="2 3">
    <name type="scientific">Candidatus Acetatifactor stercoripullorum</name>
    <dbReference type="NCBI Taxonomy" id="2838414"/>
    <lineage>
        <taxon>Bacteria</taxon>
        <taxon>Bacillati</taxon>
        <taxon>Bacillota</taxon>
        <taxon>Clostridia</taxon>
        <taxon>Lachnospirales</taxon>
        <taxon>Lachnospiraceae</taxon>
        <taxon>Acetatifactor</taxon>
    </lineage>
</organism>
<evidence type="ECO:0000256" key="1">
    <source>
        <dbReference type="SAM" id="Phobius"/>
    </source>
</evidence>
<comment type="caution">
    <text evidence="2">The sequence shown here is derived from an EMBL/GenBank/DDBJ whole genome shotgun (WGS) entry which is preliminary data.</text>
</comment>
<feature type="transmembrane region" description="Helical" evidence="1">
    <location>
        <begin position="14"/>
        <end position="40"/>
    </location>
</feature>
<name>A0A9D1R783_9FIRM</name>
<dbReference type="EMBL" id="DXGH01000038">
    <property type="protein sequence ID" value="HIW81296.1"/>
    <property type="molecule type" value="Genomic_DNA"/>
</dbReference>
<dbReference type="PROSITE" id="PS51257">
    <property type="entry name" value="PROKAR_LIPOPROTEIN"/>
    <property type="match status" value="1"/>
</dbReference>
<keyword evidence="1" id="KW-0472">Membrane</keyword>
<gene>
    <name evidence="2" type="ORF">H9742_07155</name>
</gene>
<reference evidence="2" key="2">
    <citation type="submission" date="2021-04" db="EMBL/GenBank/DDBJ databases">
        <authorList>
            <person name="Gilroy R."/>
        </authorList>
    </citation>
    <scope>NUCLEOTIDE SEQUENCE</scope>
    <source>
        <strain evidence="2">CHK195-6426</strain>
    </source>
</reference>
<keyword evidence="1" id="KW-0812">Transmembrane</keyword>
<reference evidence="2" key="1">
    <citation type="journal article" date="2021" name="PeerJ">
        <title>Extensive microbial diversity within the chicken gut microbiome revealed by metagenomics and culture.</title>
        <authorList>
            <person name="Gilroy R."/>
            <person name="Ravi A."/>
            <person name="Getino M."/>
            <person name="Pursley I."/>
            <person name="Horton D.L."/>
            <person name="Alikhan N.F."/>
            <person name="Baker D."/>
            <person name="Gharbi K."/>
            <person name="Hall N."/>
            <person name="Watson M."/>
            <person name="Adriaenssens E.M."/>
            <person name="Foster-Nyarko E."/>
            <person name="Jarju S."/>
            <person name="Secka A."/>
            <person name="Antonio M."/>
            <person name="Oren A."/>
            <person name="Chaudhuri R.R."/>
            <person name="La Ragione R."/>
            <person name="Hildebrand F."/>
            <person name="Pallen M.J."/>
        </authorList>
    </citation>
    <scope>NUCLEOTIDE SEQUENCE</scope>
    <source>
        <strain evidence="2">CHK195-6426</strain>
    </source>
</reference>